<accession>A0A1N6HTK4</accession>
<evidence type="ECO:0000256" key="1">
    <source>
        <dbReference type="SAM" id="Phobius"/>
    </source>
</evidence>
<dbReference type="Pfam" id="PF10617">
    <property type="entry name" value="DUF2474"/>
    <property type="match status" value="1"/>
</dbReference>
<evidence type="ECO:0000313" key="2">
    <source>
        <dbReference type="EMBL" id="SIO22995.1"/>
    </source>
</evidence>
<evidence type="ECO:0008006" key="4">
    <source>
        <dbReference type="Google" id="ProtNLM"/>
    </source>
</evidence>
<gene>
    <name evidence="2" type="ORF">SAMN02745824_3447</name>
</gene>
<reference evidence="3" key="1">
    <citation type="submission" date="2016-11" db="EMBL/GenBank/DDBJ databases">
        <authorList>
            <person name="Varghese N."/>
            <person name="Submissions S."/>
        </authorList>
    </citation>
    <scope>NUCLEOTIDE SEQUENCE [LARGE SCALE GENOMIC DNA]</scope>
    <source>
        <strain evidence="3">DSM 22363</strain>
    </source>
</reference>
<keyword evidence="3" id="KW-1185">Reference proteome</keyword>
<keyword evidence="1" id="KW-0812">Transmembrane</keyword>
<feature type="transmembrane region" description="Helical" evidence="1">
    <location>
        <begin position="20"/>
        <end position="43"/>
    </location>
</feature>
<dbReference type="EMBL" id="FSQW01000002">
    <property type="protein sequence ID" value="SIO22995.1"/>
    <property type="molecule type" value="Genomic_DNA"/>
</dbReference>
<name>A0A1N6HTK4_9SPHN</name>
<organism evidence="2 3">
    <name type="scientific">Parasphingorhabdus marina DSM 22363</name>
    <dbReference type="NCBI Taxonomy" id="1123272"/>
    <lineage>
        <taxon>Bacteria</taxon>
        <taxon>Pseudomonadati</taxon>
        <taxon>Pseudomonadota</taxon>
        <taxon>Alphaproteobacteria</taxon>
        <taxon>Sphingomonadales</taxon>
        <taxon>Sphingomonadaceae</taxon>
        <taxon>Parasphingorhabdus</taxon>
    </lineage>
</organism>
<keyword evidence="1" id="KW-1133">Transmembrane helix</keyword>
<keyword evidence="1" id="KW-0472">Membrane</keyword>
<dbReference type="RefSeq" id="WP_074206303.1">
    <property type="nucleotide sequence ID" value="NZ_FSQW01000002.1"/>
</dbReference>
<dbReference type="InterPro" id="IPR018895">
    <property type="entry name" value="DUF2474"/>
</dbReference>
<proteinExistence type="predicted"/>
<dbReference type="AlphaFoldDB" id="A0A1N6HTK4"/>
<protein>
    <recommendedName>
        <fullName evidence="4">DUF2474 domain-containing protein</fullName>
    </recommendedName>
</protein>
<dbReference type="OrthoDB" id="6199137at2"/>
<dbReference type="Proteomes" id="UP000185192">
    <property type="component" value="Unassembled WGS sequence"/>
</dbReference>
<sequence length="44" mass="4956">MAPDPAPSADDAPLWKRLGWMVLIWVASVTVLTIVAYGIRFWLK</sequence>
<dbReference type="STRING" id="1123272.SAMN02745824_3447"/>
<evidence type="ECO:0000313" key="3">
    <source>
        <dbReference type="Proteomes" id="UP000185192"/>
    </source>
</evidence>